<evidence type="ECO:0000313" key="2">
    <source>
        <dbReference type="Proteomes" id="UP000483286"/>
    </source>
</evidence>
<reference evidence="1 2" key="1">
    <citation type="submission" date="2019-12" db="EMBL/GenBank/DDBJ databases">
        <title>Deinococcus sp. HMF7620 Genome sequencing and assembly.</title>
        <authorList>
            <person name="Kang H."/>
            <person name="Kim H."/>
            <person name="Joh K."/>
        </authorList>
    </citation>
    <scope>NUCLEOTIDE SEQUENCE [LARGE SCALE GENOMIC DNA]</scope>
    <source>
        <strain evidence="1 2">HMF7620</strain>
    </source>
</reference>
<sequence>MLPLVLALLLANPVLVSRTPTLLDGLKVISVSIDEENQEARLALEDDWTLVLGGPDGQVTSASMYYGTRSEGYQGELPALGSQLGRVARSLGSGCFGLPAAQRQVAGARVWETVRKAGQGADEWWAYGDLRVQAHVIAEPGYSRTLGDSGVVEVPPEVSVSVNLSREPSATWTPNCRWR</sequence>
<evidence type="ECO:0000313" key="1">
    <source>
        <dbReference type="EMBL" id="MVN88722.1"/>
    </source>
</evidence>
<name>A0A7C9M436_9DEIO</name>
<gene>
    <name evidence="1" type="ORF">GO986_18450</name>
</gene>
<accession>A0A7C9M436</accession>
<dbReference type="EMBL" id="WQLB01000033">
    <property type="protein sequence ID" value="MVN88722.1"/>
    <property type="molecule type" value="Genomic_DNA"/>
</dbReference>
<proteinExistence type="predicted"/>
<dbReference type="Proteomes" id="UP000483286">
    <property type="component" value="Unassembled WGS sequence"/>
</dbReference>
<comment type="caution">
    <text evidence="1">The sequence shown here is derived from an EMBL/GenBank/DDBJ whole genome shotgun (WGS) entry which is preliminary data.</text>
</comment>
<keyword evidence="2" id="KW-1185">Reference proteome</keyword>
<dbReference type="AlphaFoldDB" id="A0A7C9M436"/>
<dbReference type="RefSeq" id="WP_157460790.1">
    <property type="nucleotide sequence ID" value="NZ_WQLB01000033.1"/>
</dbReference>
<organism evidence="1 2">
    <name type="scientific">Deinococcus arboris</name>
    <dbReference type="NCBI Taxonomy" id="2682977"/>
    <lineage>
        <taxon>Bacteria</taxon>
        <taxon>Thermotogati</taxon>
        <taxon>Deinococcota</taxon>
        <taxon>Deinococci</taxon>
        <taxon>Deinococcales</taxon>
        <taxon>Deinococcaceae</taxon>
        <taxon>Deinococcus</taxon>
    </lineage>
</organism>
<protein>
    <submittedName>
        <fullName evidence="1">Uncharacterized protein</fullName>
    </submittedName>
</protein>